<dbReference type="AlphaFoldDB" id="A0A2A9FGY7"/>
<protein>
    <submittedName>
        <fullName evidence="1">Pentapeptide repeat protein</fullName>
    </submittedName>
</protein>
<dbReference type="EMBL" id="PDJK01000002">
    <property type="protein sequence ID" value="PFG49689.1"/>
    <property type="molecule type" value="Genomic_DNA"/>
</dbReference>
<organism evidence="1 2">
    <name type="scientific">Amycolatopsis sulphurea</name>
    <dbReference type="NCBI Taxonomy" id="76022"/>
    <lineage>
        <taxon>Bacteria</taxon>
        <taxon>Bacillati</taxon>
        <taxon>Actinomycetota</taxon>
        <taxon>Actinomycetes</taxon>
        <taxon>Pseudonocardiales</taxon>
        <taxon>Pseudonocardiaceae</taxon>
        <taxon>Amycolatopsis</taxon>
    </lineage>
</organism>
<dbReference type="SUPFAM" id="SSF141571">
    <property type="entry name" value="Pentapeptide repeat-like"/>
    <property type="match status" value="1"/>
</dbReference>
<dbReference type="Proteomes" id="UP000243542">
    <property type="component" value="Unassembled WGS sequence"/>
</dbReference>
<sequence>MISACAADGTSEEYGLVAADDAVLAVVDIAEFVAEEIAAGRVFRTAAELPNLRTLVLTRLDPIDLWVVDGWALIREQGVELDLSGACLRGATLTGARLSDTDLAEADLRGADLEKADLSRARLVGANLSGSILYRAGLAGADLTEADLRRTDLRHADLRDATCTHTAFRGADLWDAYMWDVDLSTAFTEGTDITRAAKFLR</sequence>
<dbReference type="Gene3D" id="2.160.20.80">
    <property type="entry name" value="E3 ubiquitin-protein ligase SopA"/>
    <property type="match status" value="1"/>
</dbReference>
<dbReference type="Pfam" id="PF00805">
    <property type="entry name" value="Pentapeptide"/>
    <property type="match status" value="2"/>
</dbReference>
<reference evidence="1 2" key="1">
    <citation type="submission" date="2017-10" db="EMBL/GenBank/DDBJ databases">
        <title>Sequencing the genomes of 1000 actinobacteria strains.</title>
        <authorList>
            <person name="Klenk H.-P."/>
        </authorList>
    </citation>
    <scope>NUCLEOTIDE SEQUENCE [LARGE SCALE GENOMIC DNA]</scope>
    <source>
        <strain evidence="1 2">DSM 46092</strain>
    </source>
</reference>
<evidence type="ECO:0000313" key="1">
    <source>
        <dbReference type="EMBL" id="PFG49689.1"/>
    </source>
</evidence>
<keyword evidence="2" id="KW-1185">Reference proteome</keyword>
<comment type="caution">
    <text evidence="1">The sequence shown here is derived from an EMBL/GenBank/DDBJ whole genome shotgun (WGS) entry which is preliminary data.</text>
</comment>
<dbReference type="PANTHER" id="PTHR14136">
    <property type="entry name" value="BTB_POZ DOMAIN-CONTAINING PROTEIN KCTD9"/>
    <property type="match status" value="1"/>
</dbReference>
<dbReference type="InterPro" id="IPR051082">
    <property type="entry name" value="Pentapeptide-BTB/POZ_domain"/>
</dbReference>
<dbReference type="PANTHER" id="PTHR14136:SF17">
    <property type="entry name" value="BTB_POZ DOMAIN-CONTAINING PROTEIN KCTD9"/>
    <property type="match status" value="1"/>
</dbReference>
<accession>A0A2A9FGY7</accession>
<name>A0A2A9FGY7_9PSEU</name>
<dbReference type="InterPro" id="IPR001646">
    <property type="entry name" value="5peptide_repeat"/>
</dbReference>
<evidence type="ECO:0000313" key="2">
    <source>
        <dbReference type="Proteomes" id="UP000243542"/>
    </source>
</evidence>
<gene>
    <name evidence="1" type="ORF">ATK36_4861</name>
</gene>
<proteinExistence type="predicted"/>